<accession>A0ACC2KLJ1</accession>
<dbReference type="EMBL" id="CM056818">
    <property type="protein sequence ID" value="KAJ8621793.1"/>
    <property type="molecule type" value="Genomic_DNA"/>
</dbReference>
<comment type="caution">
    <text evidence="1">The sequence shown here is derived from an EMBL/GenBank/DDBJ whole genome shotgun (WGS) entry which is preliminary data.</text>
</comment>
<protein>
    <submittedName>
        <fullName evidence="1">Uncharacterized protein</fullName>
    </submittedName>
</protein>
<gene>
    <name evidence="1" type="ORF">MRB53_030322</name>
</gene>
<proteinExistence type="predicted"/>
<dbReference type="Proteomes" id="UP001234297">
    <property type="component" value="Chromosome 10"/>
</dbReference>
<sequence length="361" mass="39278">MGCGSSKRVEATVAADVYRPAPTSIALFDINSIEEPWLISTVHHHQPSSKPTSHVPAPILEKLDTFELASDIPSSWSEVSKALQHLKPTLQSPPPPPPPPPDAHVSPAADNKNPIPKNPSFHTLEELDAQLSTKKKDSARVTQLNESARVTVAPPAPQVEVEGIRPLRENSFIVRDRLEKEGKSVSRPSDGGRRRRDLLSEFPEKCPPGGEEAVVLYTTTLRGVRRTFEDCERARAAVEGWRVVVDERDVALHGGYLVELRELLGEGVAVPRLFVKGRYVGGVEQVVELNESGRLGELLDSARVRRGVGRRECEGCGGARFVPCLGCSGSCKAVDKDGNGMVRCGLCNENGLVHCPLCHPQ</sequence>
<name>A0ACC2KLJ1_PERAE</name>
<keyword evidence="2" id="KW-1185">Reference proteome</keyword>
<reference evidence="1 2" key="1">
    <citation type="journal article" date="2022" name="Hortic Res">
        <title>A haplotype resolved chromosomal level avocado genome allows analysis of novel avocado genes.</title>
        <authorList>
            <person name="Nath O."/>
            <person name="Fletcher S.J."/>
            <person name="Hayward A."/>
            <person name="Shaw L.M."/>
            <person name="Masouleh A.K."/>
            <person name="Furtado A."/>
            <person name="Henry R.J."/>
            <person name="Mitter N."/>
        </authorList>
    </citation>
    <scope>NUCLEOTIDE SEQUENCE [LARGE SCALE GENOMIC DNA]</scope>
    <source>
        <strain evidence="2">cv. Hass</strain>
    </source>
</reference>
<evidence type="ECO:0000313" key="2">
    <source>
        <dbReference type="Proteomes" id="UP001234297"/>
    </source>
</evidence>
<evidence type="ECO:0000313" key="1">
    <source>
        <dbReference type="EMBL" id="KAJ8621793.1"/>
    </source>
</evidence>
<organism evidence="1 2">
    <name type="scientific">Persea americana</name>
    <name type="common">Avocado</name>
    <dbReference type="NCBI Taxonomy" id="3435"/>
    <lineage>
        <taxon>Eukaryota</taxon>
        <taxon>Viridiplantae</taxon>
        <taxon>Streptophyta</taxon>
        <taxon>Embryophyta</taxon>
        <taxon>Tracheophyta</taxon>
        <taxon>Spermatophyta</taxon>
        <taxon>Magnoliopsida</taxon>
        <taxon>Magnoliidae</taxon>
        <taxon>Laurales</taxon>
        <taxon>Lauraceae</taxon>
        <taxon>Persea</taxon>
    </lineage>
</organism>